<dbReference type="Pfam" id="PF01618">
    <property type="entry name" value="MotA_ExbB"/>
    <property type="match status" value="1"/>
</dbReference>
<name>A0ABW3W882_9RHOO</name>
<dbReference type="EMBL" id="JBHTMC010000001">
    <property type="protein sequence ID" value="MFD1262065.1"/>
    <property type="molecule type" value="Genomic_DNA"/>
</dbReference>
<evidence type="ECO:0000256" key="4">
    <source>
        <dbReference type="ARBA" id="ARBA00022989"/>
    </source>
</evidence>
<keyword evidence="3 7" id="KW-0812">Transmembrane</keyword>
<evidence type="ECO:0000313" key="10">
    <source>
        <dbReference type="Proteomes" id="UP001597158"/>
    </source>
</evidence>
<feature type="transmembrane region" description="Helical" evidence="7">
    <location>
        <begin position="20"/>
        <end position="41"/>
    </location>
</feature>
<keyword evidence="10" id="KW-1185">Reference proteome</keyword>
<comment type="subcellular location">
    <subcellularLocation>
        <location evidence="1">Cell membrane</location>
        <topology evidence="1">Multi-pass membrane protein</topology>
    </subcellularLocation>
    <subcellularLocation>
        <location evidence="6">Membrane</location>
        <topology evidence="6">Multi-pass membrane protein</topology>
    </subcellularLocation>
</comment>
<protein>
    <submittedName>
        <fullName evidence="9">MotA/TolQ/ExbB proton channel family protein</fullName>
    </submittedName>
</protein>
<keyword evidence="6" id="KW-0813">Transport</keyword>
<gene>
    <name evidence="9" type="ORF">ACFQ4M_00625</name>
</gene>
<evidence type="ECO:0000256" key="2">
    <source>
        <dbReference type="ARBA" id="ARBA00022475"/>
    </source>
</evidence>
<dbReference type="Proteomes" id="UP001597158">
    <property type="component" value="Unassembled WGS sequence"/>
</dbReference>
<reference evidence="10" key="1">
    <citation type="journal article" date="2019" name="Int. J. Syst. Evol. Microbiol.">
        <title>The Global Catalogue of Microorganisms (GCM) 10K type strain sequencing project: providing services to taxonomists for standard genome sequencing and annotation.</title>
        <authorList>
            <consortium name="The Broad Institute Genomics Platform"/>
            <consortium name="The Broad Institute Genome Sequencing Center for Infectious Disease"/>
            <person name="Wu L."/>
            <person name="Ma J."/>
        </authorList>
    </citation>
    <scope>NUCLEOTIDE SEQUENCE [LARGE SCALE GENOMIC DNA]</scope>
    <source>
        <strain evidence="10">CCUG 48884</strain>
    </source>
</reference>
<evidence type="ECO:0000256" key="7">
    <source>
        <dbReference type="SAM" id="Phobius"/>
    </source>
</evidence>
<feature type="transmembrane region" description="Helical" evidence="7">
    <location>
        <begin position="121"/>
        <end position="142"/>
    </location>
</feature>
<comment type="similarity">
    <text evidence="6">Belongs to the exbB/tolQ family.</text>
</comment>
<feature type="domain" description="MotA/TolQ/ExbB proton channel" evidence="8">
    <location>
        <begin position="38"/>
        <end position="157"/>
    </location>
</feature>
<comment type="caution">
    <text evidence="9">The sequence shown here is derived from an EMBL/GenBank/DDBJ whole genome shotgun (WGS) entry which is preliminary data.</text>
</comment>
<keyword evidence="4 7" id="KW-1133">Transmembrane helix</keyword>
<evidence type="ECO:0000256" key="6">
    <source>
        <dbReference type="RuleBase" id="RU004057"/>
    </source>
</evidence>
<dbReference type="RefSeq" id="WP_002929626.1">
    <property type="nucleotide sequence ID" value="NZ_JARQZE010000001.1"/>
</dbReference>
<proteinExistence type="inferred from homology"/>
<sequence length="186" mass="20393">MSLSQLIETAMYGLSQLFMLPVLLLVTVLFFYAFHALGRFLMQARQRRRGDPRAQELHAALRLDPSLGVTDLEAIAVHRLETLRIATRVGPMLGLVATMIPMGPALMALSDGQLQEVSRNLMIAFSAVILALIASAITYWVVSVRRRWLATELADIEKRGCRAAAHEQGGAPYDDPLAPLAAEGVQ</sequence>
<evidence type="ECO:0000313" key="9">
    <source>
        <dbReference type="EMBL" id="MFD1262065.1"/>
    </source>
</evidence>
<keyword evidence="5 7" id="KW-0472">Membrane</keyword>
<dbReference type="InterPro" id="IPR002898">
    <property type="entry name" value="MotA_ExbB_proton_chnl"/>
</dbReference>
<feature type="transmembrane region" description="Helical" evidence="7">
    <location>
        <begin position="89"/>
        <end position="109"/>
    </location>
</feature>
<evidence type="ECO:0000259" key="8">
    <source>
        <dbReference type="Pfam" id="PF01618"/>
    </source>
</evidence>
<keyword evidence="6" id="KW-0653">Protein transport</keyword>
<keyword evidence="2" id="KW-1003">Cell membrane</keyword>
<evidence type="ECO:0000256" key="1">
    <source>
        <dbReference type="ARBA" id="ARBA00004651"/>
    </source>
</evidence>
<evidence type="ECO:0000256" key="5">
    <source>
        <dbReference type="ARBA" id="ARBA00023136"/>
    </source>
</evidence>
<accession>A0ABW3W882</accession>
<organism evidence="9 10">
    <name type="scientific">Thauera mechernichensis</name>
    <dbReference type="NCBI Taxonomy" id="82788"/>
    <lineage>
        <taxon>Bacteria</taxon>
        <taxon>Pseudomonadati</taxon>
        <taxon>Pseudomonadota</taxon>
        <taxon>Betaproteobacteria</taxon>
        <taxon>Rhodocyclales</taxon>
        <taxon>Zoogloeaceae</taxon>
        <taxon>Thauera</taxon>
    </lineage>
</organism>
<evidence type="ECO:0000256" key="3">
    <source>
        <dbReference type="ARBA" id="ARBA00022692"/>
    </source>
</evidence>